<reference evidence="1" key="1">
    <citation type="submission" date="2021-06" db="EMBL/GenBank/DDBJ databases">
        <authorList>
            <person name="Kallberg Y."/>
            <person name="Tangrot J."/>
            <person name="Rosling A."/>
        </authorList>
    </citation>
    <scope>NUCLEOTIDE SEQUENCE</scope>
    <source>
        <strain evidence="1">AU212A</strain>
    </source>
</reference>
<feature type="non-terminal residue" evidence="1">
    <location>
        <position position="1"/>
    </location>
</feature>
<protein>
    <submittedName>
        <fullName evidence="1">8856_t:CDS:1</fullName>
    </submittedName>
</protein>
<accession>A0ACA9PVU0</accession>
<comment type="caution">
    <text evidence="1">The sequence shown here is derived from an EMBL/GenBank/DDBJ whole genome shotgun (WGS) entry which is preliminary data.</text>
</comment>
<evidence type="ECO:0000313" key="1">
    <source>
        <dbReference type="EMBL" id="CAG8725011.1"/>
    </source>
</evidence>
<gene>
    <name evidence="1" type="ORF">SCALOS_LOCUS11389</name>
</gene>
<organism evidence="1 2">
    <name type="scientific">Scutellospora calospora</name>
    <dbReference type="NCBI Taxonomy" id="85575"/>
    <lineage>
        <taxon>Eukaryota</taxon>
        <taxon>Fungi</taxon>
        <taxon>Fungi incertae sedis</taxon>
        <taxon>Mucoromycota</taxon>
        <taxon>Glomeromycotina</taxon>
        <taxon>Glomeromycetes</taxon>
        <taxon>Diversisporales</taxon>
        <taxon>Gigasporaceae</taxon>
        <taxon>Scutellospora</taxon>
    </lineage>
</organism>
<proteinExistence type="predicted"/>
<keyword evidence="2" id="KW-1185">Reference proteome</keyword>
<dbReference type="EMBL" id="CAJVPM010049406">
    <property type="protein sequence ID" value="CAG8725011.1"/>
    <property type="molecule type" value="Genomic_DNA"/>
</dbReference>
<evidence type="ECO:0000313" key="2">
    <source>
        <dbReference type="Proteomes" id="UP000789860"/>
    </source>
</evidence>
<name>A0ACA9PVU0_9GLOM</name>
<sequence>DNSIAVNSTGYQYDIKYRAGKQNNNADFFSCLPEYLKDNG</sequence>
<dbReference type="Proteomes" id="UP000789860">
    <property type="component" value="Unassembled WGS sequence"/>
</dbReference>